<evidence type="ECO:0000256" key="2">
    <source>
        <dbReference type="ARBA" id="ARBA00012486"/>
    </source>
</evidence>
<protein>
    <recommendedName>
        <fullName evidence="2">E2 ubiquitin-conjugating enzyme</fullName>
        <ecNumber evidence="2">2.3.2.23</ecNumber>
    </recommendedName>
</protein>
<name>A0A9N8ED20_9STRA</name>
<evidence type="ECO:0000256" key="10">
    <source>
        <dbReference type="ARBA" id="ARBA00023136"/>
    </source>
</evidence>
<feature type="transmembrane region" description="Helical" evidence="11">
    <location>
        <begin position="194"/>
        <end position="212"/>
    </location>
</feature>
<dbReference type="FunFam" id="3.10.110.10:FF:000023">
    <property type="entry name" value="Ubiquitin-conjugating enzyme E2 J2"/>
    <property type="match status" value="1"/>
</dbReference>
<evidence type="ECO:0000256" key="4">
    <source>
        <dbReference type="ARBA" id="ARBA00022692"/>
    </source>
</evidence>
<feature type="domain" description="UBC core" evidence="12">
    <location>
        <begin position="5"/>
        <end position="164"/>
    </location>
</feature>
<keyword evidence="7" id="KW-0256">Endoplasmic reticulum</keyword>
<dbReference type="Pfam" id="PF00179">
    <property type="entry name" value="UQ_con"/>
    <property type="match status" value="1"/>
</dbReference>
<organism evidence="13 14">
    <name type="scientific">Seminavis robusta</name>
    <dbReference type="NCBI Taxonomy" id="568900"/>
    <lineage>
        <taxon>Eukaryota</taxon>
        <taxon>Sar</taxon>
        <taxon>Stramenopiles</taxon>
        <taxon>Ochrophyta</taxon>
        <taxon>Bacillariophyta</taxon>
        <taxon>Bacillariophyceae</taxon>
        <taxon>Bacillariophycidae</taxon>
        <taxon>Naviculales</taxon>
        <taxon>Naviculaceae</taxon>
        <taxon>Seminavis</taxon>
    </lineage>
</organism>
<dbReference type="InterPro" id="IPR000608">
    <property type="entry name" value="UBC"/>
</dbReference>
<sequence>MATDMCTRRLRKELKALQKDPMKSPKITVMPREENILEMHYVIEGSEDSPYAGGIYHGKLVFPATYPLKPPSVIMLTPSGRFQPNRRLCLSMSDFHPETWNPVWSVETILAGLYSFMVETAPTLGSVETSTRQKRQYAQQSLAYNVRDPMFQQLFPEYVEQYQKIMDERGEEVNTLATSESAERRNNEGIEIQGIFATAAGLVALLSIFFAMRFL</sequence>
<comment type="subcellular location">
    <subcellularLocation>
        <location evidence="1">Endoplasmic reticulum membrane</location>
    </subcellularLocation>
</comment>
<dbReference type="AlphaFoldDB" id="A0A9N8ED20"/>
<evidence type="ECO:0000256" key="1">
    <source>
        <dbReference type="ARBA" id="ARBA00004586"/>
    </source>
</evidence>
<evidence type="ECO:0000256" key="9">
    <source>
        <dbReference type="ARBA" id="ARBA00022989"/>
    </source>
</evidence>
<dbReference type="SUPFAM" id="SSF54495">
    <property type="entry name" value="UBC-like"/>
    <property type="match status" value="1"/>
</dbReference>
<dbReference type="GO" id="GO:0005789">
    <property type="term" value="C:endoplasmic reticulum membrane"/>
    <property type="evidence" value="ECO:0007669"/>
    <property type="project" value="UniProtKB-SubCell"/>
</dbReference>
<evidence type="ECO:0000313" key="14">
    <source>
        <dbReference type="Proteomes" id="UP001153069"/>
    </source>
</evidence>
<evidence type="ECO:0000259" key="12">
    <source>
        <dbReference type="PROSITE" id="PS50127"/>
    </source>
</evidence>
<reference evidence="13" key="1">
    <citation type="submission" date="2020-06" db="EMBL/GenBank/DDBJ databases">
        <authorList>
            <consortium name="Plant Systems Biology data submission"/>
        </authorList>
    </citation>
    <scope>NUCLEOTIDE SEQUENCE</scope>
    <source>
        <strain evidence="13">D6</strain>
    </source>
</reference>
<dbReference type="PANTHER" id="PTHR24067">
    <property type="entry name" value="UBIQUITIN-CONJUGATING ENZYME E2"/>
    <property type="match status" value="1"/>
</dbReference>
<accession>A0A9N8ED20</accession>
<evidence type="ECO:0000256" key="8">
    <source>
        <dbReference type="ARBA" id="ARBA00022840"/>
    </source>
</evidence>
<evidence type="ECO:0000313" key="13">
    <source>
        <dbReference type="EMBL" id="CAB9516199.1"/>
    </source>
</evidence>
<keyword evidence="5" id="KW-0547">Nucleotide-binding</keyword>
<dbReference type="InterPro" id="IPR016135">
    <property type="entry name" value="UBQ-conjugating_enzyme/RWD"/>
</dbReference>
<evidence type="ECO:0000256" key="3">
    <source>
        <dbReference type="ARBA" id="ARBA00022679"/>
    </source>
</evidence>
<dbReference type="Gene3D" id="3.10.110.10">
    <property type="entry name" value="Ubiquitin Conjugating Enzyme"/>
    <property type="match status" value="1"/>
</dbReference>
<dbReference type="OrthoDB" id="1158011at2759"/>
<dbReference type="GO" id="GO:0005524">
    <property type="term" value="F:ATP binding"/>
    <property type="evidence" value="ECO:0007669"/>
    <property type="project" value="UniProtKB-KW"/>
</dbReference>
<evidence type="ECO:0000256" key="5">
    <source>
        <dbReference type="ARBA" id="ARBA00022741"/>
    </source>
</evidence>
<keyword evidence="6" id="KW-0833">Ubl conjugation pathway</keyword>
<dbReference type="CDD" id="cd23799">
    <property type="entry name" value="UBCc_UBE2J"/>
    <property type="match status" value="1"/>
</dbReference>
<keyword evidence="8" id="KW-0067">ATP-binding</keyword>
<evidence type="ECO:0000256" key="6">
    <source>
        <dbReference type="ARBA" id="ARBA00022786"/>
    </source>
</evidence>
<dbReference type="PROSITE" id="PS50127">
    <property type="entry name" value="UBC_2"/>
    <property type="match status" value="1"/>
</dbReference>
<evidence type="ECO:0000256" key="11">
    <source>
        <dbReference type="SAM" id="Phobius"/>
    </source>
</evidence>
<keyword evidence="3" id="KW-0808">Transferase</keyword>
<keyword evidence="4 11" id="KW-0812">Transmembrane</keyword>
<keyword evidence="9 11" id="KW-1133">Transmembrane helix</keyword>
<dbReference type="Proteomes" id="UP001153069">
    <property type="component" value="Unassembled WGS sequence"/>
</dbReference>
<dbReference type="EC" id="2.3.2.23" evidence="2"/>
<dbReference type="SMART" id="SM00212">
    <property type="entry name" value="UBCc"/>
    <property type="match status" value="1"/>
</dbReference>
<keyword evidence="10 11" id="KW-0472">Membrane</keyword>
<dbReference type="GO" id="GO:0061631">
    <property type="term" value="F:ubiquitin conjugating enzyme activity"/>
    <property type="evidence" value="ECO:0007669"/>
    <property type="project" value="UniProtKB-EC"/>
</dbReference>
<gene>
    <name evidence="13" type="ORF">SEMRO_767_G199460.1</name>
</gene>
<evidence type="ECO:0000256" key="7">
    <source>
        <dbReference type="ARBA" id="ARBA00022824"/>
    </source>
</evidence>
<dbReference type="EMBL" id="CAICTM010000766">
    <property type="protein sequence ID" value="CAB9516199.1"/>
    <property type="molecule type" value="Genomic_DNA"/>
</dbReference>
<dbReference type="InterPro" id="IPR050113">
    <property type="entry name" value="Ub_conjugating_enzyme"/>
</dbReference>
<comment type="caution">
    <text evidence="13">The sequence shown here is derived from an EMBL/GenBank/DDBJ whole genome shotgun (WGS) entry which is preliminary data.</text>
</comment>
<proteinExistence type="predicted"/>
<keyword evidence="14" id="KW-1185">Reference proteome</keyword>